<keyword evidence="1" id="KW-0539">Nucleus</keyword>
<dbReference type="Gramene" id="Psat01G0301800-T1">
    <property type="protein sequence ID" value="KAI5444595.1"/>
    <property type="gene ID" value="KIW84_013018"/>
</dbReference>
<evidence type="ECO:0000313" key="2">
    <source>
        <dbReference type="EMBL" id="KAI5444595.1"/>
    </source>
</evidence>
<dbReference type="InterPro" id="IPR027417">
    <property type="entry name" value="P-loop_NTPase"/>
</dbReference>
<dbReference type="AlphaFoldDB" id="A0A9D5BJ75"/>
<name>A0A9D5BJ75_PEA</name>
<evidence type="ECO:0000313" key="3">
    <source>
        <dbReference type="Proteomes" id="UP001058974"/>
    </source>
</evidence>
<keyword evidence="3" id="KW-1185">Reference proteome</keyword>
<dbReference type="PANTHER" id="PTHR45623:SF51">
    <property type="entry name" value="DNA HELICASE CHROMATIN REGULATOR PHD FAMILY-RELATED"/>
    <property type="match status" value="1"/>
</dbReference>
<dbReference type="GO" id="GO:0003682">
    <property type="term" value="F:chromatin binding"/>
    <property type="evidence" value="ECO:0007669"/>
    <property type="project" value="TreeGrafter"/>
</dbReference>
<dbReference type="GO" id="GO:0005634">
    <property type="term" value="C:nucleus"/>
    <property type="evidence" value="ECO:0007669"/>
    <property type="project" value="TreeGrafter"/>
</dbReference>
<accession>A0A9D5BJ75</accession>
<proteinExistence type="predicted"/>
<dbReference type="Proteomes" id="UP001058974">
    <property type="component" value="Chromosome 1"/>
</dbReference>
<dbReference type="GO" id="GO:0042393">
    <property type="term" value="F:histone binding"/>
    <property type="evidence" value="ECO:0007669"/>
    <property type="project" value="TreeGrafter"/>
</dbReference>
<dbReference type="SUPFAM" id="SSF52540">
    <property type="entry name" value="P-loop containing nucleoside triphosphate hydrolases"/>
    <property type="match status" value="1"/>
</dbReference>
<dbReference type="GO" id="GO:0003677">
    <property type="term" value="F:DNA binding"/>
    <property type="evidence" value="ECO:0007669"/>
    <property type="project" value="TreeGrafter"/>
</dbReference>
<reference evidence="2 3" key="1">
    <citation type="journal article" date="2022" name="Nat. Genet.">
        <title>Improved pea reference genome and pan-genome highlight genomic features and evolutionary characteristics.</title>
        <authorList>
            <person name="Yang T."/>
            <person name="Liu R."/>
            <person name="Luo Y."/>
            <person name="Hu S."/>
            <person name="Wang D."/>
            <person name="Wang C."/>
            <person name="Pandey M.K."/>
            <person name="Ge S."/>
            <person name="Xu Q."/>
            <person name="Li N."/>
            <person name="Li G."/>
            <person name="Huang Y."/>
            <person name="Saxena R.K."/>
            <person name="Ji Y."/>
            <person name="Li M."/>
            <person name="Yan X."/>
            <person name="He Y."/>
            <person name="Liu Y."/>
            <person name="Wang X."/>
            <person name="Xiang C."/>
            <person name="Varshney R.K."/>
            <person name="Ding H."/>
            <person name="Gao S."/>
            <person name="Zong X."/>
        </authorList>
    </citation>
    <scope>NUCLEOTIDE SEQUENCE [LARGE SCALE GENOMIC DNA]</scope>
    <source>
        <strain evidence="2 3">cv. Zhongwan 6</strain>
    </source>
</reference>
<protein>
    <submittedName>
        <fullName evidence="2">Uncharacterized protein</fullName>
    </submittedName>
</protein>
<comment type="caution">
    <text evidence="2">The sequence shown here is derived from an EMBL/GenBank/DDBJ whole genome shotgun (WGS) entry which is preliminary data.</text>
</comment>
<sequence length="367" mass="40398">MSSLVTRGLPVEEHLDIGIKASGKLQLLEKTLFEAKSRELRVMLLFPSSSGSGSIGKILDDVLCQRFGNNFYVRYGRGYILSKKQVVLAAFNDRESGRFVFLIESNACIPSIKLSSVDTVILFDSGLDPQNDLKCLQKMSISSKFNKLTVLRLYLYLTVEEKVERNVWVVEMICNLVKNLPPNSHGDALMSMGVKILGVMLIGSPSNVTAVALNANLFDITLQTAVFSQRPPLDNISAGLHHRVDKQEKNRLQNLKNAAKFGALPSHELQQLPQLAMGNLTRNCQEKSLHNIKENTKTEALGAIGSDSNVSLLKRSLDSDPAQEVRETCELALQRILNLKDVVAADDSTAPDISPFMFVDPAAPTTS</sequence>
<gene>
    <name evidence="2" type="ORF">KIW84_013018</name>
</gene>
<dbReference type="Gene3D" id="3.40.50.300">
    <property type="entry name" value="P-loop containing nucleotide triphosphate hydrolases"/>
    <property type="match status" value="1"/>
</dbReference>
<organism evidence="2 3">
    <name type="scientific">Pisum sativum</name>
    <name type="common">Garden pea</name>
    <name type="synonym">Lathyrus oleraceus</name>
    <dbReference type="NCBI Taxonomy" id="3888"/>
    <lineage>
        <taxon>Eukaryota</taxon>
        <taxon>Viridiplantae</taxon>
        <taxon>Streptophyta</taxon>
        <taxon>Embryophyta</taxon>
        <taxon>Tracheophyta</taxon>
        <taxon>Spermatophyta</taxon>
        <taxon>Magnoliopsida</taxon>
        <taxon>eudicotyledons</taxon>
        <taxon>Gunneridae</taxon>
        <taxon>Pentapetalae</taxon>
        <taxon>rosids</taxon>
        <taxon>fabids</taxon>
        <taxon>Fabales</taxon>
        <taxon>Fabaceae</taxon>
        <taxon>Papilionoideae</taxon>
        <taxon>50 kb inversion clade</taxon>
        <taxon>NPAAA clade</taxon>
        <taxon>Hologalegina</taxon>
        <taxon>IRL clade</taxon>
        <taxon>Fabeae</taxon>
        <taxon>Lathyrus</taxon>
    </lineage>
</organism>
<dbReference type="GO" id="GO:0000785">
    <property type="term" value="C:chromatin"/>
    <property type="evidence" value="ECO:0007669"/>
    <property type="project" value="TreeGrafter"/>
</dbReference>
<dbReference type="EMBL" id="JAMSHJ010000001">
    <property type="protein sequence ID" value="KAI5444595.1"/>
    <property type="molecule type" value="Genomic_DNA"/>
</dbReference>
<dbReference type="PANTHER" id="PTHR45623">
    <property type="entry name" value="CHROMODOMAIN-HELICASE-DNA-BINDING PROTEIN 3-RELATED-RELATED"/>
    <property type="match status" value="1"/>
</dbReference>
<dbReference type="GO" id="GO:0016887">
    <property type="term" value="F:ATP hydrolysis activity"/>
    <property type="evidence" value="ECO:0007669"/>
    <property type="project" value="TreeGrafter"/>
</dbReference>
<dbReference type="GO" id="GO:0140658">
    <property type="term" value="F:ATP-dependent chromatin remodeler activity"/>
    <property type="evidence" value="ECO:0007669"/>
    <property type="project" value="TreeGrafter"/>
</dbReference>
<evidence type="ECO:0000256" key="1">
    <source>
        <dbReference type="ARBA" id="ARBA00023242"/>
    </source>
</evidence>